<dbReference type="AlphaFoldDB" id="A0A1L2JQ00"/>
<dbReference type="PANTHER" id="PTHR11760:SF32">
    <property type="entry name" value="SMALL RIBOSOMAL SUBUNIT PROTEIN US3"/>
    <property type="match status" value="1"/>
</dbReference>
<dbReference type="SMART" id="SM00322">
    <property type="entry name" value="KH"/>
    <property type="match status" value="1"/>
</dbReference>
<dbReference type="Gene3D" id="3.30.300.20">
    <property type="match status" value="1"/>
</dbReference>
<gene>
    <name evidence="6" type="primary">rps3</name>
</gene>
<accession>A0A1L2JQ00</accession>
<dbReference type="InterPro" id="IPR015946">
    <property type="entry name" value="KH_dom-like_a/b"/>
</dbReference>
<dbReference type="GO" id="GO:0022627">
    <property type="term" value="C:cytosolic small ribosomal subunit"/>
    <property type="evidence" value="ECO:0007669"/>
    <property type="project" value="UniProtKB-UniRule"/>
</dbReference>
<dbReference type="GO" id="GO:0003735">
    <property type="term" value="F:structural constituent of ribosome"/>
    <property type="evidence" value="ECO:0007669"/>
    <property type="project" value="UniProtKB-UniRule"/>
</dbReference>
<dbReference type="InterPro" id="IPR005703">
    <property type="entry name" value="Ribosomal_uS3_euk/arc"/>
</dbReference>
<proteinExistence type="inferred from homology"/>
<sequence length="262" mass="28941">MSAKASPTYKKIIEEGLIRARVYEFLQGELDRAGFHGAKVVSTPVRDVVTLYVERPGLVIGRGGRIAKRLTEVLKREFGFQNPYLRVEKVEQPFLSASIVANFIARRIMRGERHKRAAFAALRRVMASGAKGVEIRIAGKFTGQRAREERFRAGVIYRCGEDPTSYVDYAVRHVMLPQGMLGIRVRIVKPVEATALPDQVIVLPEKVEEALAGLSGEKEVEVAEVPSELLGESEGESESEEGVEEDAGEERESGGTEEDVEG</sequence>
<dbReference type="PANTHER" id="PTHR11760">
    <property type="entry name" value="30S/40S RIBOSOMAL PROTEIN S3"/>
    <property type="match status" value="1"/>
</dbReference>
<dbReference type="InterPro" id="IPR009019">
    <property type="entry name" value="KH_sf_prok-type"/>
</dbReference>
<dbReference type="InterPro" id="IPR004044">
    <property type="entry name" value="KH_dom_type_2"/>
</dbReference>
<reference evidence="9" key="1">
    <citation type="journal article" date="2017" name="Nature">
        <title>Metagenomic exploration of ASGARD archaea illuminates the origin of cellular complexity in eukaryotes.</title>
        <authorList>
            <person name="Zaremba-Niedzwiedzka K."/>
            <person name="Caceres E.F."/>
            <person name="Saw J.H.W."/>
            <person name="Backstrom D."/>
            <person name="Juzokaite L."/>
            <person name="Vancaester E."/>
            <person name="Seitz K.W."/>
            <person name="Anantharaman K."/>
            <person name="Starnawski P."/>
            <person name="Kjeldsen K.U."/>
            <person name="Stott M.B."/>
            <person name="Nunoura T."/>
            <person name="Banfield J.F."/>
            <person name="Schramm A."/>
            <person name="Baker B.J."/>
            <person name="Spang A."/>
            <person name="Ettema T.J.G."/>
        </authorList>
    </citation>
    <scope>NUCLEOTIDE SEQUENCE</scope>
    <source>
        <strain evidence="9">TIV_2</strain>
    </source>
</reference>
<evidence type="ECO:0000256" key="5">
    <source>
        <dbReference type="ARBA" id="ARBA00023274"/>
    </source>
</evidence>
<comment type="similarity">
    <text evidence="1 6">Belongs to the universal ribosomal protein uS3 family.</text>
</comment>
<feature type="region of interest" description="Disordered" evidence="7">
    <location>
        <begin position="216"/>
        <end position="262"/>
    </location>
</feature>
<dbReference type="Pfam" id="PF00189">
    <property type="entry name" value="Ribosomal_S3_C"/>
    <property type="match status" value="1"/>
</dbReference>
<dbReference type="Pfam" id="PF07650">
    <property type="entry name" value="KH_2"/>
    <property type="match status" value="1"/>
</dbReference>
<evidence type="ECO:0000256" key="1">
    <source>
        <dbReference type="ARBA" id="ARBA00010761"/>
    </source>
</evidence>
<organism evidence="9">
    <name type="scientific">uncultured korarchaeote</name>
    <dbReference type="NCBI Taxonomy" id="161241"/>
    <lineage>
        <taxon>Archaea</taxon>
        <taxon>Thermoproteota</taxon>
        <taxon>environmental samples</taxon>
    </lineage>
</organism>
<dbReference type="PROSITE" id="PS50823">
    <property type="entry name" value="KH_TYPE_2"/>
    <property type="match status" value="1"/>
</dbReference>
<dbReference type="NCBIfam" id="TIGR01008">
    <property type="entry name" value="uS3_euk_arch"/>
    <property type="match status" value="1"/>
</dbReference>
<dbReference type="EMBL" id="KX764993">
    <property type="protein sequence ID" value="AOZ56080.1"/>
    <property type="molecule type" value="Genomic_DNA"/>
</dbReference>
<evidence type="ECO:0000256" key="2">
    <source>
        <dbReference type="ARBA" id="ARBA00022730"/>
    </source>
</evidence>
<comment type="function">
    <text evidence="6">Binds the lower part of the 30S subunit head.</text>
</comment>
<dbReference type="SUPFAM" id="SSF54821">
    <property type="entry name" value="Ribosomal protein S3 C-terminal domain"/>
    <property type="match status" value="1"/>
</dbReference>
<comment type="subunit">
    <text evidence="6">Part of the 30S ribosomal subunit.</text>
</comment>
<keyword evidence="2 6" id="KW-0699">rRNA-binding</keyword>
<dbReference type="Gene3D" id="3.30.1140.32">
    <property type="entry name" value="Ribosomal protein S3, C-terminal domain"/>
    <property type="match status" value="1"/>
</dbReference>
<name>A0A1L2JQ00_9CREN</name>
<dbReference type="InterPro" id="IPR036419">
    <property type="entry name" value="Ribosomal_S3_C_sf"/>
</dbReference>
<evidence type="ECO:0000256" key="4">
    <source>
        <dbReference type="ARBA" id="ARBA00022980"/>
    </source>
</evidence>
<dbReference type="HAMAP" id="MF_01309_A">
    <property type="entry name" value="Ribosomal_uS3_A"/>
    <property type="match status" value="1"/>
</dbReference>
<dbReference type="InterPro" id="IPR004087">
    <property type="entry name" value="KH_dom"/>
</dbReference>
<evidence type="ECO:0000256" key="3">
    <source>
        <dbReference type="ARBA" id="ARBA00022884"/>
    </source>
</evidence>
<evidence type="ECO:0000256" key="7">
    <source>
        <dbReference type="SAM" id="MobiDB-lite"/>
    </source>
</evidence>
<keyword evidence="3 6" id="KW-0694">RNA-binding</keyword>
<protein>
    <recommendedName>
        <fullName evidence="6">Small ribosomal subunit protein uS3</fullName>
    </recommendedName>
</protein>
<dbReference type="InterPro" id="IPR001351">
    <property type="entry name" value="Ribosomal_uS3_C"/>
</dbReference>
<feature type="domain" description="KH type-2" evidence="8">
    <location>
        <begin position="22"/>
        <end position="91"/>
    </location>
</feature>
<feature type="compositionally biased region" description="Acidic residues" evidence="7">
    <location>
        <begin position="231"/>
        <end position="262"/>
    </location>
</feature>
<dbReference type="InterPro" id="IPR027488">
    <property type="entry name" value="Ribosomal_uS3_arc"/>
</dbReference>
<dbReference type="CDD" id="cd02411">
    <property type="entry name" value="KH-II_30S_S3_arch"/>
    <property type="match status" value="1"/>
</dbReference>
<evidence type="ECO:0000259" key="8">
    <source>
        <dbReference type="PROSITE" id="PS50823"/>
    </source>
</evidence>
<dbReference type="InterPro" id="IPR057258">
    <property type="entry name" value="Ribosomal_uS3"/>
</dbReference>
<keyword evidence="4 6" id="KW-0689">Ribosomal protein</keyword>
<dbReference type="NCBIfam" id="NF003219">
    <property type="entry name" value="PRK04191.1"/>
    <property type="match status" value="1"/>
</dbReference>
<dbReference type="GO" id="GO:0019843">
    <property type="term" value="F:rRNA binding"/>
    <property type="evidence" value="ECO:0007669"/>
    <property type="project" value="UniProtKB-UniRule"/>
</dbReference>
<dbReference type="SUPFAM" id="SSF54814">
    <property type="entry name" value="Prokaryotic type KH domain (KH-domain type II)"/>
    <property type="match status" value="1"/>
</dbReference>
<evidence type="ECO:0000256" key="6">
    <source>
        <dbReference type="HAMAP-Rule" id="MF_01309"/>
    </source>
</evidence>
<evidence type="ECO:0000313" key="9">
    <source>
        <dbReference type="EMBL" id="AOZ56080.1"/>
    </source>
</evidence>
<keyword evidence="5 6" id="KW-0687">Ribonucleoprotein</keyword>
<dbReference type="GO" id="GO:0006412">
    <property type="term" value="P:translation"/>
    <property type="evidence" value="ECO:0007669"/>
    <property type="project" value="UniProtKB-UniRule"/>
</dbReference>